<accession>A0A3P7K489</accession>
<dbReference type="Proteomes" id="UP000277928">
    <property type="component" value="Unassembled WGS sequence"/>
</dbReference>
<feature type="signal peptide" evidence="7">
    <location>
        <begin position="1"/>
        <end position="21"/>
    </location>
</feature>
<feature type="non-terminal residue" evidence="9">
    <location>
        <position position="127"/>
    </location>
</feature>
<dbReference type="FunFam" id="3.30.160.60:FF:000383">
    <property type="entry name" value="Uncharacterized protein"/>
    <property type="match status" value="1"/>
</dbReference>
<proteinExistence type="inferred from homology"/>
<protein>
    <recommendedName>
        <fullName evidence="8">C2H2-type domain-containing protein</fullName>
    </recommendedName>
</protein>
<keyword evidence="7" id="KW-0732">Signal</keyword>
<feature type="non-terminal residue" evidence="9">
    <location>
        <position position="1"/>
    </location>
</feature>
<dbReference type="Gene3D" id="3.30.160.60">
    <property type="entry name" value="Classic Zinc Finger"/>
    <property type="match status" value="1"/>
</dbReference>
<dbReference type="GO" id="GO:0008270">
    <property type="term" value="F:zinc ion binding"/>
    <property type="evidence" value="ECO:0007669"/>
    <property type="project" value="UniProtKB-KW"/>
</dbReference>
<dbReference type="AlphaFoldDB" id="A0A3P7K489"/>
<comment type="similarity">
    <text evidence="1">Belongs to the krueppel C2H2-type zinc-finger protein family.</text>
</comment>
<keyword evidence="2" id="KW-0479">Metal-binding</keyword>
<sequence length="127" mass="14124">MCFSHFLLLFLVHSNTHPAQAQTQPPNSIDLLLPGAAASDGQMEFKEELQTEGYDEMETESPNLPFHGENAELDLQHRHVPSKKVRREKNSKASATTTCGRSVNYNCSGCGKQFAKLSSLVSHQRTH</sequence>
<evidence type="ECO:0000256" key="5">
    <source>
        <dbReference type="ARBA" id="ARBA00022833"/>
    </source>
</evidence>
<evidence type="ECO:0000259" key="8">
    <source>
        <dbReference type="PROSITE" id="PS50157"/>
    </source>
</evidence>
<feature type="chain" id="PRO_5018004548" description="C2H2-type domain-containing protein" evidence="7">
    <location>
        <begin position="22"/>
        <end position="127"/>
    </location>
</feature>
<evidence type="ECO:0000256" key="3">
    <source>
        <dbReference type="ARBA" id="ARBA00022737"/>
    </source>
</evidence>
<dbReference type="SUPFAM" id="SSF57667">
    <property type="entry name" value="beta-beta-alpha zinc fingers"/>
    <property type="match status" value="1"/>
</dbReference>
<dbReference type="InterPro" id="IPR013087">
    <property type="entry name" value="Znf_C2H2_type"/>
</dbReference>
<keyword evidence="10" id="KW-1185">Reference proteome</keyword>
<evidence type="ECO:0000256" key="6">
    <source>
        <dbReference type="PROSITE-ProRule" id="PRU00042"/>
    </source>
</evidence>
<evidence type="ECO:0000256" key="7">
    <source>
        <dbReference type="SAM" id="SignalP"/>
    </source>
</evidence>
<evidence type="ECO:0000313" key="9">
    <source>
        <dbReference type="EMBL" id="VDM93586.1"/>
    </source>
</evidence>
<organism evidence="9 10">
    <name type="scientific">Litomosoides sigmodontis</name>
    <name type="common">Filarial nematode worm</name>
    <dbReference type="NCBI Taxonomy" id="42156"/>
    <lineage>
        <taxon>Eukaryota</taxon>
        <taxon>Metazoa</taxon>
        <taxon>Ecdysozoa</taxon>
        <taxon>Nematoda</taxon>
        <taxon>Chromadorea</taxon>
        <taxon>Rhabditida</taxon>
        <taxon>Spirurina</taxon>
        <taxon>Spiruromorpha</taxon>
        <taxon>Filarioidea</taxon>
        <taxon>Onchocercidae</taxon>
        <taxon>Litomosoides</taxon>
    </lineage>
</organism>
<name>A0A3P7K489_LITSI</name>
<evidence type="ECO:0000256" key="1">
    <source>
        <dbReference type="ARBA" id="ARBA00006991"/>
    </source>
</evidence>
<keyword evidence="5" id="KW-0862">Zinc</keyword>
<evidence type="ECO:0000256" key="4">
    <source>
        <dbReference type="ARBA" id="ARBA00022771"/>
    </source>
</evidence>
<evidence type="ECO:0000256" key="2">
    <source>
        <dbReference type="ARBA" id="ARBA00022723"/>
    </source>
</evidence>
<keyword evidence="3" id="KW-0677">Repeat</keyword>
<dbReference type="EMBL" id="UYRX01002851">
    <property type="protein sequence ID" value="VDM93586.1"/>
    <property type="molecule type" value="Genomic_DNA"/>
</dbReference>
<dbReference type="SMART" id="SM00355">
    <property type="entry name" value="ZnF_C2H2"/>
    <property type="match status" value="1"/>
</dbReference>
<dbReference type="Pfam" id="PF00096">
    <property type="entry name" value="zf-C2H2"/>
    <property type="match status" value="1"/>
</dbReference>
<feature type="domain" description="C2H2-type" evidence="8">
    <location>
        <begin position="105"/>
        <end position="127"/>
    </location>
</feature>
<keyword evidence="4 6" id="KW-0863">Zinc-finger</keyword>
<reference evidence="9 10" key="1">
    <citation type="submission" date="2018-08" db="EMBL/GenBank/DDBJ databases">
        <authorList>
            <person name="Laetsch R D."/>
            <person name="Stevens L."/>
            <person name="Kumar S."/>
            <person name="Blaxter L. M."/>
        </authorList>
    </citation>
    <scope>NUCLEOTIDE SEQUENCE [LARGE SCALE GENOMIC DNA]</scope>
</reference>
<dbReference type="InterPro" id="IPR036236">
    <property type="entry name" value="Znf_C2H2_sf"/>
</dbReference>
<gene>
    <name evidence="9" type="ORF">NLS_LOCUS10209</name>
</gene>
<dbReference type="PROSITE" id="PS50157">
    <property type="entry name" value="ZINC_FINGER_C2H2_2"/>
    <property type="match status" value="1"/>
</dbReference>
<dbReference type="PROSITE" id="PS00028">
    <property type="entry name" value="ZINC_FINGER_C2H2_1"/>
    <property type="match status" value="1"/>
</dbReference>
<evidence type="ECO:0000313" key="10">
    <source>
        <dbReference type="Proteomes" id="UP000277928"/>
    </source>
</evidence>